<dbReference type="AlphaFoldDB" id="A0A0C2X5V3"/>
<organism evidence="2 3">
    <name type="scientific">Amanita muscaria (strain Koide BX008)</name>
    <dbReference type="NCBI Taxonomy" id="946122"/>
    <lineage>
        <taxon>Eukaryota</taxon>
        <taxon>Fungi</taxon>
        <taxon>Dikarya</taxon>
        <taxon>Basidiomycota</taxon>
        <taxon>Agaricomycotina</taxon>
        <taxon>Agaricomycetes</taxon>
        <taxon>Agaricomycetidae</taxon>
        <taxon>Agaricales</taxon>
        <taxon>Pluteineae</taxon>
        <taxon>Amanitaceae</taxon>
        <taxon>Amanita</taxon>
    </lineage>
</organism>
<sequence length="317" mass="33799">MLKHFAILTLVFSATLAQTNNSTSNSTADPLIPTGISQGCSSFLNTLNSDSTLSGCAKTLLSATTQFGPGGNATDKSTSAINSAVDTICSTSSLSSCPDSFFRDKLVDFYSQCSAELTSNSAVIKIYEVVYALIPFRNAICSKDDNDNYCLTQKTNTSTSGAKTYLASQDNSQELLHHLYNDPSLQARAASSWSNITPNMTTFHDTNLLFFFLKPNMTEQDLCTTCTRQVFMCYFNFETLVPFAPGMTASQLLGGQPDLYKGIQNTCGPNFLQTNIQAAGGISGGTLFNSGNPAAHMPGIVTTATLGLATLAIAFVL</sequence>
<proteinExistence type="predicted"/>
<protein>
    <submittedName>
        <fullName evidence="2">Uncharacterized protein</fullName>
    </submittedName>
</protein>
<gene>
    <name evidence="2" type="ORF">M378DRAFT_126504</name>
</gene>
<dbReference type="InParanoid" id="A0A0C2X5V3"/>
<evidence type="ECO:0000313" key="3">
    <source>
        <dbReference type="Proteomes" id="UP000054549"/>
    </source>
</evidence>
<reference evidence="2 3" key="1">
    <citation type="submission" date="2014-04" db="EMBL/GenBank/DDBJ databases">
        <title>Evolutionary Origins and Diversification of the Mycorrhizal Mutualists.</title>
        <authorList>
            <consortium name="DOE Joint Genome Institute"/>
            <consortium name="Mycorrhizal Genomics Consortium"/>
            <person name="Kohler A."/>
            <person name="Kuo A."/>
            <person name="Nagy L.G."/>
            <person name="Floudas D."/>
            <person name="Copeland A."/>
            <person name="Barry K.W."/>
            <person name="Cichocki N."/>
            <person name="Veneault-Fourrey C."/>
            <person name="LaButti K."/>
            <person name="Lindquist E.A."/>
            <person name="Lipzen A."/>
            <person name="Lundell T."/>
            <person name="Morin E."/>
            <person name="Murat C."/>
            <person name="Riley R."/>
            <person name="Ohm R."/>
            <person name="Sun H."/>
            <person name="Tunlid A."/>
            <person name="Henrissat B."/>
            <person name="Grigoriev I.V."/>
            <person name="Hibbett D.S."/>
            <person name="Martin F."/>
        </authorList>
    </citation>
    <scope>NUCLEOTIDE SEQUENCE [LARGE SCALE GENOMIC DNA]</scope>
    <source>
        <strain evidence="2 3">Koide BX008</strain>
    </source>
</reference>
<keyword evidence="3" id="KW-1185">Reference proteome</keyword>
<dbReference type="STRING" id="946122.A0A0C2X5V3"/>
<dbReference type="HOGENOM" id="CLU_049056_0_0_1"/>
<evidence type="ECO:0000256" key="1">
    <source>
        <dbReference type="SAM" id="SignalP"/>
    </source>
</evidence>
<feature type="chain" id="PRO_5002158450" evidence="1">
    <location>
        <begin position="18"/>
        <end position="317"/>
    </location>
</feature>
<dbReference type="Proteomes" id="UP000054549">
    <property type="component" value="Unassembled WGS sequence"/>
</dbReference>
<keyword evidence="1" id="KW-0732">Signal</keyword>
<accession>A0A0C2X5V3</accession>
<evidence type="ECO:0000313" key="2">
    <source>
        <dbReference type="EMBL" id="KIL64651.1"/>
    </source>
</evidence>
<name>A0A0C2X5V3_AMAMK</name>
<feature type="signal peptide" evidence="1">
    <location>
        <begin position="1"/>
        <end position="17"/>
    </location>
</feature>
<dbReference type="EMBL" id="KN818248">
    <property type="protein sequence ID" value="KIL64651.1"/>
    <property type="molecule type" value="Genomic_DNA"/>
</dbReference>
<dbReference type="OrthoDB" id="5588482at2759"/>